<evidence type="ECO:0000256" key="1">
    <source>
        <dbReference type="SAM" id="MobiDB-lite"/>
    </source>
</evidence>
<evidence type="ECO:0000313" key="5">
    <source>
        <dbReference type="Proteomes" id="UP000693981"/>
    </source>
</evidence>
<protein>
    <recommendedName>
        <fullName evidence="6">Membrane-associated protein</fullName>
    </recommendedName>
</protein>
<name>A0A8T1W2X6_9STRA</name>
<dbReference type="OrthoDB" id="126946at2759"/>
<organism evidence="4 5">
    <name type="scientific">Phytophthora boehmeriae</name>
    <dbReference type="NCBI Taxonomy" id="109152"/>
    <lineage>
        <taxon>Eukaryota</taxon>
        <taxon>Sar</taxon>
        <taxon>Stramenopiles</taxon>
        <taxon>Oomycota</taxon>
        <taxon>Peronosporomycetes</taxon>
        <taxon>Peronosporales</taxon>
        <taxon>Peronosporaceae</taxon>
        <taxon>Phytophthora</taxon>
    </lineage>
</organism>
<evidence type="ECO:0000256" key="3">
    <source>
        <dbReference type="SAM" id="SignalP"/>
    </source>
</evidence>
<keyword evidence="5" id="KW-1185">Reference proteome</keyword>
<evidence type="ECO:0000313" key="4">
    <source>
        <dbReference type="EMBL" id="KAG7387977.1"/>
    </source>
</evidence>
<feature type="chain" id="PRO_5035835570" description="Membrane-associated protein" evidence="3">
    <location>
        <begin position="22"/>
        <end position="616"/>
    </location>
</feature>
<feature type="signal peptide" evidence="3">
    <location>
        <begin position="1"/>
        <end position="21"/>
    </location>
</feature>
<proteinExistence type="predicted"/>
<comment type="caution">
    <text evidence="4">The sequence shown here is derived from an EMBL/GenBank/DDBJ whole genome shotgun (WGS) entry which is preliminary data.</text>
</comment>
<evidence type="ECO:0000256" key="2">
    <source>
        <dbReference type="SAM" id="Phobius"/>
    </source>
</evidence>
<dbReference type="Proteomes" id="UP000693981">
    <property type="component" value="Unassembled WGS sequence"/>
</dbReference>
<feature type="region of interest" description="Disordered" evidence="1">
    <location>
        <begin position="52"/>
        <end position="72"/>
    </location>
</feature>
<sequence length="616" mass="67607">MAARLLLLVSMLFVLCHLARSEVDEVEVAVRADGSVEDKRFMSADVSVSAEQQVQHGANPEAPAAQSDRQKSVESVVTTLQHELATVQHMVKLQERKLQVLEKMRTVWVDELNQAAPRDKNVDVRTKVDVADAIERQLELAISSFTADIAPTFDTFFVEQASIPLREPIAGVQMTKLRASISQELIVVAYKSGSIAFYLSPTTEMLQLTTQHQDIKSIALNVQDDHLCLVVSYEVPMITIYMLKVVEKNSRKAESGRTKMPRFSPPGYILVLEEHRNVQLSAKASAITIARASRQFIAAVAQTDGRIEFFALNGTSLRQLQTNSSIAALDTRRNLLAFSNGTDVVLSSMTRAQGTEFHVCPGSSAKVSSIGFDAAQHDVMYAGTERGEVLVYSLNLGGSADTQPCQLLSRSAVSKRAGDHSPVTVATTKAFVIAAGPQDIAVFNVSRSPRAGVTLAPFCSTSLDKPTDSVAADRPYMTFSEGVMGSHLAFVAAGNEGKSELVLFHSLLPTEREALASQWTVFLYVGIVIAVAVGMQLYARRQRQTNVNPWDSIGKTPDRPYNKYDNLNARGRQNVSDSHDGEDEVDNYEYLSDDLRRQIAQAKRGPAHYPIDDPEF</sequence>
<gene>
    <name evidence="4" type="ORF">PHYBOEH_008036</name>
</gene>
<dbReference type="AlphaFoldDB" id="A0A8T1W2X6"/>
<accession>A0A8T1W2X6</accession>
<keyword evidence="2" id="KW-1133">Transmembrane helix</keyword>
<dbReference type="EMBL" id="JAGDFL010000459">
    <property type="protein sequence ID" value="KAG7387977.1"/>
    <property type="molecule type" value="Genomic_DNA"/>
</dbReference>
<keyword evidence="2" id="KW-0472">Membrane</keyword>
<keyword evidence="2" id="KW-0812">Transmembrane</keyword>
<feature type="region of interest" description="Disordered" evidence="1">
    <location>
        <begin position="548"/>
        <end position="585"/>
    </location>
</feature>
<reference evidence="4" key="1">
    <citation type="submission" date="2021-02" db="EMBL/GenBank/DDBJ databases">
        <authorList>
            <person name="Palmer J.M."/>
        </authorList>
    </citation>
    <scope>NUCLEOTIDE SEQUENCE</scope>
    <source>
        <strain evidence="4">SCRP23</strain>
    </source>
</reference>
<keyword evidence="3" id="KW-0732">Signal</keyword>
<feature type="transmembrane region" description="Helical" evidence="2">
    <location>
        <begin position="519"/>
        <end position="539"/>
    </location>
</feature>
<evidence type="ECO:0008006" key="6">
    <source>
        <dbReference type="Google" id="ProtNLM"/>
    </source>
</evidence>